<dbReference type="InterPro" id="IPR036388">
    <property type="entry name" value="WH-like_DNA-bd_sf"/>
</dbReference>
<dbReference type="Proteomes" id="UP000712157">
    <property type="component" value="Unassembled WGS sequence"/>
</dbReference>
<comment type="caution">
    <text evidence="12">The sequence shown here is derived from an EMBL/GenBank/DDBJ whole genome shotgun (WGS) entry which is preliminary data.</text>
</comment>
<feature type="domain" description="Response regulatory" evidence="10">
    <location>
        <begin position="3"/>
        <end position="116"/>
    </location>
</feature>
<proteinExistence type="predicted"/>
<evidence type="ECO:0000256" key="3">
    <source>
        <dbReference type="ARBA" id="ARBA00023012"/>
    </source>
</evidence>
<dbReference type="GO" id="GO:0005829">
    <property type="term" value="C:cytosol"/>
    <property type="evidence" value="ECO:0007669"/>
    <property type="project" value="TreeGrafter"/>
</dbReference>
<reference evidence="12" key="1">
    <citation type="submission" date="2021-06" db="EMBL/GenBank/DDBJ databases">
        <title>Description of novel taxa of the family Lachnospiraceae.</title>
        <authorList>
            <person name="Chaplin A.V."/>
            <person name="Sokolova S.R."/>
            <person name="Pikina A.P."/>
            <person name="Korzhanova M."/>
            <person name="Belova V."/>
            <person name="Korostin D."/>
            <person name="Efimov B.A."/>
        </authorList>
    </citation>
    <scope>NUCLEOTIDE SEQUENCE</scope>
    <source>
        <strain evidence="12">ASD5720</strain>
    </source>
</reference>
<dbReference type="Pfam" id="PF00072">
    <property type="entry name" value="Response_reg"/>
    <property type="match status" value="1"/>
</dbReference>
<dbReference type="SMART" id="SM00862">
    <property type="entry name" value="Trans_reg_C"/>
    <property type="match status" value="1"/>
</dbReference>
<keyword evidence="4" id="KW-0805">Transcription regulation</keyword>
<evidence type="ECO:0000256" key="9">
    <source>
        <dbReference type="PROSITE-ProRule" id="PRU01091"/>
    </source>
</evidence>
<protein>
    <recommendedName>
        <fullName evidence="1">Stage 0 sporulation protein A homolog</fullName>
    </recommendedName>
</protein>
<dbReference type="CDD" id="cd17574">
    <property type="entry name" value="REC_OmpR"/>
    <property type="match status" value="1"/>
</dbReference>
<dbReference type="PANTHER" id="PTHR48111">
    <property type="entry name" value="REGULATOR OF RPOS"/>
    <property type="match status" value="1"/>
</dbReference>
<gene>
    <name evidence="12" type="ORF">KTH89_12785</name>
</gene>
<evidence type="ECO:0000256" key="2">
    <source>
        <dbReference type="ARBA" id="ARBA00022553"/>
    </source>
</evidence>
<dbReference type="CDD" id="cd00383">
    <property type="entry name" value="trans_reg_C"/>
    <property type="match status" value="1"/>
</dbReference>
<keyword evidence="13" id="KW-1185">Reference proteome</keyword>
<dbReference type="InterPro" id="IPR001867">
    <property type="entry name" value="OmpR/PhoB-type_DNA-bd"/>
</dbReference>
<evidence type="ECO:0000256" key="4">
    <source>
        <dbReference type="ARBA" id="ARBA00023015"/>
    </source>
</evidence>
<dbReference type="Gene3D" id="1.10.10.10">
    <property type="entry name" value="Winged helix-like DNA-binding domain superfamily/Winged helix DNA-binding domain"/>
    <property type="match status" value="1"/>
</dbReference>
<evidence type="ECO:0000259" key="11">
    <source>
        <dbReference type="PROSITE" id="PS51755"/>
    </source>
</evidence>
<keyword evidence="2 8" id="KW-0597">Phosphoprotein</keyword>
<feature type="domain" description="OmpR/PhoB-type" evidence="11">
    <location>
        <begin position="125"/>
        <end position="224"/>
    </location>
</feature>
<dbReference type="InterPro" id="IPR001789">
    <property type="entry name" value="Sig_transdc_resp-reg_receiver"/>
</dbReference>
<keyword evidence="5 9" id="KW-0238">DNA-binding</keyword>
<keyword evidence="6" id="KW-0804">Transcription</keyword>
<dbReference type="PANTHER" id="PTHR48111:SF1">
    <property type="entry name" value="TWO-COMPONENT RESPONSE REGULATOR ORR33"/>
    <property type="match status" value="1"/>
</dbReference>
<accession>A0A949NFA2</accession>
<dbReference type="SUPFAM" id="SSF52172">
    <property type="entry name" value="CheY-like"/>
    <property type="match status" value="1"/>
</dbReference>
<evidence type="ECO:0000256" key="8">
    <source>
        <dbReference type="PROSITE-ProRule" id="PRU00169"/>
    </source>
</evidence>
<dbReference type="AlphaFoldDB" id="A0A949NFA2"/>
<feature type="modified residue" description="4-aspartylphosphate" evidence="8">
    <location>
        <position position="52"/>
    </location>
</feature>
<dbReference type="GO" id="GO:0006355">
    <property type="term" value="P:regulation of DNA-templated transcription"/>
    <property type="evidence" value="ECO:0007669"/>
    <property type="project" value="InterPro"/>
</dbReference>
<dbReference type="Pfam" id="PF00486">
    <property type="entry name" value="Trans_reg_C"/>
    <property type="match status" value="1"/>
</dbReference>
<evidence type="ECO:0000256" key="5">
    <source>
        <dbReference type="ARBA" id="ARBA00023125"/>
    </source>
</evidence>
<keyword evidence="3" id="KW-0902">Two-component regulatory system</keyword>
<dbReference type="EMBL" id="JAHQCW010000020">
    <property type="protein sequence ID" value="MBU9737419.1"/>
    <property type="molecule type" value="Genomic_DNA"/>
</dbReference>
<evidence type="ECO:0000259" key="10">
    <source>
        <dbReference type="PROSITE" id="PS50110"/>
    </source>
</evidence>
<sequence length="232" mass="26473">MPALLFIDDDIDILESSKAYFTKLGYQVFCIRSARQALDMISSAALSCIILDIAMPDLDGFSFCKRLREVSRVPVIFLSGLTEDEARIKSFMVGGDDYMCKPFNIKELELRIQARIRDADSLFRGETLQFGDLKIDTGRRLVSYKDKNGDFTTLQFDVLAFLARHPGQVYSYEQLYDLVWKTPIVGSRHNLQVVIACVRQKLNALCDSQVYIETIPRKGYRFVESPSDHTTL</sequence>
<feature type="DNA-binding region" description="OmpR/PhoB-type" evidence="9">
    <location>
        <begin position="125"/>
        <end position="224"/>
    </location>
</feature>
<organism evidence="12 13">
    <name type="scientific">Diplocloster agilis</name>
    <dbReference type="NCBI Taxonomy" id="2850323"/>
    <lineage>
        <taxon>Bacteria</taxon>
        <taxon>Bacillati</taxon>
        <taxon>Bacillota</taxon>
        <taxon>Clostridia</taxon>
        <taxon>Lachnospirales</taxon>
        <taxon>Lachnospiraceae</taxon>
        <taxon>Diplocloster</taxon>
    </lineage>
</organism>
<evidence type="ECO:0000313" key="12">
    <source>
        <dbReference type="EMBL" id="MBU9737419.1"/>
    </source>
</evidence>
<dbReference type="InterPro" id="IPR011006">
    <property type="entry name" value="CheY-like_superfamily"/>
</dbReference>
<dbReference type="PROSITE" id="PS50110">
    <property type="entry name" value="RESPONSE_REGULATORY"/>
    <property type="match status" value="1"/>
</dbReference>
<dbReference type="PROSITE" id="PS51755">
    <property type="entry name" value="OMPR_PHOB"/>
    <property type="match status" value="1"/>
</dbReference>
<evidence type="ECO:0000256" key="6">
    <source>
        <dbReference type="ARBA" id="ARBA00023163"/>
    </source>
</evidence>
<dbReference type="Gene3D" id="3.40.50.2300">
    <property type="match status" value="1"/>
</dbReference>
<dbReference type="GO" id="GO:0000976">
    <property type="term" value="F:transcription cis-regulatory region binding"/>
    <property type="evidence" value="ECO:0007669"/>
    <property type="project" value="TreeGrafter"/>
</dbReference>
<evidence type="ECO:0000313" key="13">
    <source>
        <dbReference type="Proteomes" id="UP000712157"/>
    </source>
</evidence>
<dbReference type="GO" id="GO:0032993">
    <property type="term" value="C:protein-DNA complex"/>
    <property type="evidence" value="ECO:0007669"/>
    <property type="project" value="TreeGrafter"/>
</dbReference>
<dbReference type="GO" id="GO:0000156">
    <property type="term" value="F:phosphorelay response regulator activity"/>
    <property type="evidence" value="ECO:0007669"/>
    <property type="project" value="TreeGrafter"/>
</dbReference>
<dbReference type="SMART" id="SM00448">
    <property type="entry name" value="REC"/>
    <property type="match status" value="1"/>
</dbReference>
<dbReference type="InterPro" id="IPR039420">
    <property type="entry name" value="WalR-like"/>
</dbReference>
<comment type="function">
    <text evidence="7">May play the central regulatory role in sporulation. It may be an element of the effector pathway responsible for the activation of sporulation genes in response to nutritional stress. Spo0A may act in concert with spo0H (a sigma factor) to control the expression of some genes that are critical to the sporulation process.</text>
</comment>
<dbReference type="RefSeq" id="WP_158346106.1">
    <property type="nucleotide sequence ID" value="NZ_JAHQCW010000020.1"/>
</dbReference>
<name>A0A949NFA2_9FIRM</name>
<evidence type="ECO:0000256" key="1">
    <source>
        <dbReference type="ARBA" id="ARBA00018672"/>
    </source>
</evidence>
<evidence type="ECO:0000256" key="7">
    <source>
        <dbReference type="ARBA" id="ARBA00024867"/>
    </source>
</evidence>